<proteinExistence type="inferred from homology"/>
<dbReference type="Proteomes" id="UP000826462">
    <property type="component" value="Chromosome 2"/>
</dbReference>
<dbReference type="InterPro" id="IPR036291">
    <property type="entry name" value="NAD(P)-bd_dom_sf"/>
</dbReference>
<dbReference type="PROSITE" id="PS00061">
    <property type="entry name" value="ADH_SHORT"/>
    <property type="match status" value="1"/>
</dbReference>
<comment type="similarity">
    <text evidence="1">Belongs to the short-chain dehydrogenases/reductases (SDR) family.</text>
</comment>
<evidence type="ECO:0000256" key="2">
    <source>
        <dbReference type="ARBA" id="ARBA00023002"/>
    </source>
</evidence>
<dbReference type="InterPro" id="IPR002347">
    <property type="entry name" value="SDR_fam"/>
</dbReference>
<keyword evidence="2" id="KW-0560">Oxidoreductase</keyword>
<evidence type="ECO:0000313" key="3">
    <source>
        <dbReference type="EMBL" id="QYD73933.1"/>
    </source>
</evidence>
<keyword evidence="4" id="KW-1185">Reference proteome</keyword>
<dbReference type="InterPro" id="IPR020904">
    <property type="entry name" value="Sc_DH/Rdtase_CS"/>
</dbReference>
<name>A0ABX8UY13_9BURK</name>
<protein>
    <submittedName>
        <fullName evidence="3">SDR family oxidoreductase</fullName>
    </submittedName>
</protein>
<evidence type="ECO:0000313" key="4">
    <source>
        <dbReference type="Proteomes" id="UP000826462"/>
    </source>
</evidence>
<dbReference type="PANTHER" id="PTHR24321">
    <property type="entry name" value="DEHYDROGENASES, SHORT CHAIN"/>
    <property type="match status" value="1"/>
</dbReference>
<dbReference type="CDD" id="cd05233">
    <property type="entry name" value="SDR_c"/>
    <property type="match status" value="1"/>
</dbReference>
<organism evidence="3 4">
    <name type="scientific">Paraburkholderia edwinii</name>
    <dbReference type="NCBI Taxonomy" id="2861782"/>
    <lineage>
        <taxon>Bacteria</taxon>
        <taxon>Pseudomonadati</taxon>
        <taxon>Pseudomonadota</taxon>
        <taxon>Betaproteobacteria</taxon>
        <taxon>Burkholderiales</taxon>
        <taxon>Burkholderiaceae</taxon>
        <taxon>Paraburkholderia</taxon>
    </lineage>
</organism>
<dbReference type="PRINTS" id="PR00081">
    <property type="entry name" value="GDHRDH"/>
</dbReference>
<dbReference type="PRINTS" id="PR00080">
    <property type="entry name" value="SDRFAMILY"/>
</dbReference>
<dbReference type="Pfam" id="PF13561">
    <property type="entry name" value="adh_short_C2"/>
    <property type="match status" value="1"/>
</dbReference>
<dbReference type="SUPFAM" id="SSF51735">
    <property type="entry name" value="NAD(P)-binding Rossmann-fold domains"/>
    <property type="match status" value="1"/>
</dbReference>
<reference evidence="3 4" key="1">
    <citation type="submission" date="2021-07" db="EMBL/GenBank/DDBJ databases">
        <title>Paraburkholderia edwinii protects Aspergillus sp. from phenazines by acting as a toxin sponge.</title>
        <authorList>
            <person name="Dahlstrom K.M."/>
            <person name="Newman D.K."/>
        </authorList>
    </citation>
    <scope>NUCLEOTIDE SEQUENCE [LARGE SCALE GENOMIC DNA]</scope>
    <source>
        <strain evidence="3 4">Pe01</strain>
    </source>
</reference>
<dbReference type="PANTHER" id="PTHR24321:SF8">
    <property type="entry name" value="ESTRADIOL 17-BETA-DEHYDROGENASE 8-RELATED"/>
    <property type="match status" value="1"/>
</dbReference>
<evidence type="ECO:0000256" key="1">
    <source>
        <dbReference type="ARBA" id="ARBA00006484"/>
    </source>
</evidence>
<gene>
    <name evidence="3" type="ORF">KZJ38_33520</name>
</gene>
<accession>A0ABX8UY13</accession>
<dbReference type="EMBL" id="CP080096">
    <property type="protein sequence ID" value="QYD73933.1"/>
    <property type="molecule type" value="Genomic_DNA"/>
</dbReference>
<sequence>MARLKPGRYICFHAFEPIFRWLGESTFKETNMQDINEVEGKVAIVTGAASGIGRAITDLLVACGAYVVAEDIDPAVEALAGPRVAPLVADISADGSAEKAVALAVDRFSRLDLLVNNAGIIINKCVVDMSRDDWERIMNVNVTGAFLHSREAMKAMIPQRSGAIVNVASYASYFAFRTIAAYTASKGALAQLTRTLALEAIEYGIRVNAVGSGDVLTNILNKVAPDGNGVAALATHGEGAPIGRAANPEEIAEVVLFLASERASFMVGSVVMADGGMSVRVGA</sequence>
<dbReference type="Gene3D" id="3.40.50.720">
    <property type="entry name" value="NAD(P)-binding Rossmann-like Domain"/>
    <property type="match status" value="1"/>
</dbReference>